<dbReference type="InterPro" id="IPR011659">
    <property type="entry name" value="WD40"/>
</dbReference>
<dbReference type="EMBL" id="JADWYS010000001">
    <property type="protein sequence ID" value="MBG9387605.1"/>
    <property type="molecule type" value="Genomic_DNA"/>
</dbReference>
<keyword evidence="5" id="KW-1185">Reference proteome</keyword>
<dbReference type="PANTHER" id="PTHR42776:SF27">
    <property type="entry name" value="DIPEPTIDYL PEPTIDASE FAMILY MEMBER 6"/>
    <property type="match status" value="1"/>
</dbReference>
<evidence type="ECO:0000256" key="2">
    <source>
        <dbReference type="ARBA" id="ARBA00022825"/>
    </source>
</evidence>
<sequence>MKKFSPDDLFLHRKVMALDAAHGRGALAAVRSVDRAGNAYTSRIWRLDIEGGSPRQLTFGPGKDTSPRWSPDGKRWAFMADRGGSAQLYLMGDGGEARQLGQFELGVSDFGWSADGSALLVIAARRVDPDLRGKRGKAPEARAEEAAEVAWRLPYKTDGVGYLLAREMHLYRVPLDGSPQVQLTDGPFDVHGFDASPGGTIAYSRSREGRFAHRTDLWMCDADGGNARQLTRDFATVLQPHVSPDGRWIAFGGAIKEGDGETRLWLLEPATGRTQAFGPKEMELAHPDALRWSADSRSVIAARAHRGRHEAVRIRIDDEEAHVIAGGDRQFGAFAVDGERVFFSIDTPVSGSEVVAVDASSGQETAVSDFNPWFRERTPLELHSKSFRVPDGKGGTESIQGWLLHAQGAKGPMPLLDDAHGGPAAYALLDYDTNIFWQVLCSNGWAVLLLNTVGSSSFGSEFCSRLSGHWGEMDLPQHLAALRQLRAEGICDERIALSGKSYGGYFAAWAIGHCEEFDSAVVMAPVGNIETHYGTSDGGYYADPLYIGTAPQFDRKKARALSPLQSIEAARTPTLFMQGKEDERCPKCQSEELFVSFMRASDTQAELVLYPGEDHHFLGEGRPNCRADAARRIVEWVTGHEPARGPRIGKD</sequence>
<organism evidence="4 5">
    <name type="scientific">Caenimonas aquaedulcis</name>
    <dbReference type="NCBI Taxonomy" id="2793270"/>
    <lineage>
        <taxon>Bacteria</taxon>
        <taxon>Pseudomonadati</taxon>
        <taxon>Pseudomonadota</taxon>
        <taxon>Betaproteobacteria</taxon>
        <taxon>Burkholderiales</taxon>
        <taxon>Comamonadaceae</taxon>
        <taxon>Caenimonas</taxon>
    </lineage>
</organism>
<evidence type="ECO:0000313" key="4">
    <source>
        <dbReference type="EMBL" id="MBG9387605.1"/>
    </source>
</evidence>
<dbReference type="AlphaFoldDB" id="A0A931MGT9"/>
<dbReference type="Proteomes" id="UP000651050">
    <property type="component" value="Unassembled WGS sequence"/>
</dbReference>
<reference evidence="4" key="1">
    <citation type="submission" date="2020-11" db="EMBL/GenBank/DDBJ databases">
        <title>Bacterial whole genome sequence for Caenimonas sp. DR4.4.</title>
        <authorList>
            <person name="Le V."/>
            <person name="Ko S.-R."/>
            <person name="Ahn C.-Y."/>
            <person name="Oh H.-M."/>
        </authorList>
    </citation>
    <scope>NUCLEOTIDE SEQUENCE</scope>
    <source>
        <strain evidence="4">DR4.4</strain>
    </source>
</reference>
<evidence type="ECO:0000313" key="5">
    <source>
        <dbReference type="Proteomes" id="UP000651050"/>
    </source>
</evidence>
<dbReference type="RefSeq" id="WP_196985518.1">
    <property type="nucleotide sequence ID" value="NZ_JADWYS010000001.1"/>
</dbReference>
<dbReference type="PANTHER" id="PTHR42776">
    <property type="entry name" value="SERINE PEPTIDASE S9 FAMILY MEMBER"/>
    <property type="match status" value="1"/>
</dbReference>
<dbReference type="InterPro" id="IPR001375">
    <property type="entry name" value="Peptidase_S9_cat"/>
</dbReference>
<dbReference type="SUPFAM" id="SSF53474">
    <property type="entry name" value="alpha/beta-Hydrolases"/>
    <property type="match status" value="1"/>
</dbReference>
<dbReference type="InterPro" id="IPR029058">
    <property type="entry name" value="AB_hydrolase_fold"/>
</dbReference>
<evidence type="ECO:0000256" key="1">
    <source>
        <dbReference type="ARBA" id="ARBA00022801"/>
    </source>
</evidence>
<evidence type="ECO:0000259" key="3">
    <source>
        <dbReference type="Pfam" id="PF00326"/>
    </source>
</evidence>
<dbReference type="Pfam" id="PF07676">
    <property type="entry name" value="PD40"/>
    <property type="match status" value="1"/>
</dbReference>
<proteinExistence type="predicted"/>
<accession>A0A931MGT9</accession>
<dbReference type="GO" id="GO:0006508">
    <property type="term" value="P:proteolysis"/>
    <property type="evidence" value="ECO:0007669"/>
    <property type="project" value="InterPro"/>
</dbReference>
<dbReference type="GO" id="GO:0004252">
    <property type="term" value="F:serine-type endopeptidase activity"/>
    <property type="evidence" value="ECO:0007669"/>
    <property type="project" value="TreeGrafter"/>
</dbReference>
<gene>
    <name evidence="4" type="ORF">I5803_06220</name>
</gene>
<dbReference type="Gene3D" id="2.120.10.30">
    <property type="entry name" value="TolB, C-terminal domain"/>
    <property type="match status" value="2"/>
</dbReference>
<comment type="caution">
    <text evidence="4">The sequence shown here is derived from an EMBL/GenBank/DDBJ whole genome shotgun (WGS) entry which is preliminary data.</text>
</comment>
<dbReference type="Pfam" id="PF00326">
    <property type="entry name" value="Peptidase_S9"/>
    <property type="match status" value="1"/>
</dbReference>
<dbReference type="SUPFAM" id="SSF82171">
    <property type="entry name" value="DPP6 N-terminal domain-like"/>
    <property type="match status" value="1"/>
</dbReference>
<keyword evidence="1" id="KW-0378">Hydrolase</keyword>
<dbReference type="Gene3D" id="3.40.50.1820">
    <property type="entry name" value="alpha/beta hydrolase"/>
    <property type="match status" value="1"/>
</dbReference>
<protein>
    <submittedName>
        <fullName evidence="4">S9 family peptidase</fullName>
    </submittedName>
</protein>
<name>A0A931MGT9_9BURK</name>
<dbReference type="InterPro" id="IPR011042">
    <property type="entry name" value="6-blade_b-propeller_TolB-like"/>
</dbReference>
<keyword evidence="2" id="KW-0720">Serine protease</keyword>
<feature type="domain" description="Peptidase S9 prolyl oligopeptidase catalytic" evidence="3">
    <location>
        <begin position="438"/>
        <end position="638"/>
    </location>
</feature>
<keyword evidence="2" id="KW-0645">Protease</keyword>